<dbReference type="EMBL" id="JAUEPS010000001">
    <property type="protein sequence ID" value="KAK0469791.1"/>
    <property type="molecule type" value="Genomic_DNA"/>
</dbReference>
<reference evidence="2" key="1">
    <citation type="submission" date="2023-06" db="EMBL/GenBank/DDBJ databases">
        <authorList>
            <consortium name="Lawrence Berkeley National Laboratory"/>
            <person name="Ahrendt S."/>
            <person name="Sahu N."/>
            <person name="Indic B."/>
            <person name="Wong-Bajracharya J."/>
            <person name="Merenyi Z."/>
            <person name="Ke H.-M."/>
            <person name="Monk M."/>
            <person name="Kocsube S."/>
            <person name="Drula E."/>
            <person name="Lipzen A."/>
            <person name="Balint B."/>
            <person name="Henrissat B."/>
            <person name="Andreopoulos B."/>
            <person name="Martin F.M."/>
            <person name="Harder C.B."/>
            <person name="Rigling D."/>
            <person name="Ford K.L."/>
            <person name="Foster G.D."/>
            <person name="Pangilinan J."/>
            <person name="Papanicolaou A."/>
            <person name="Barry K."/>
            <person name="LaButti K."/>
            <person name="Viragh M."/>
            <person name="Koriabine M."/>
            <person name="Yan M."/>
            <person name="Riley R."/>
            <person name="Champramary S."/>
            <person name="Plett K.L."/>
            <person name="Tsai I.J."/>
            <person name="Slot J."/>
            <person name="Sipos G."/>
            <person name="Plett J."/>
            <person name="Nagy L.G."/>
            <person name="Grigoriev I.V."/>
        </authorList>
    </citation>
    <scope>NUCLEOTIDE SEQUENCE</scope>
    <source>
        <strain evidence="2">CCBAS 213</strain>
    </source>
</reference>
<dbReference type="Proteomes" id="UP001175211">
    <property type="component" value="Unassembled WGS sequence"/>
</dbReference>
<dbReference type="GeneID" id="85359837"/>
<keyword evidence="1" id="KW-0732">Signal</keyword>
<keyword evidence="3" id="KW-1185">Reference proteome</keyword>
<dbReference type="AlphaFoldDB" id="A0AA39NQ86"/>
<organism evidence="2 3">
    <name type="scientific">Armillaria tabescens</name>
    <name type="common">Ringless honey mushroom</name>
    <name type="synonym">Agaricus tabescens</name>
    <dbReference type="NCBI Taxonomy" id="1929756"/>
    <lineage>
        <taxon>Eukaryota</taxon>
        <taxon>Fungi</taxon>
        <taxon>Dikarya</taxon>
        <taxon>Basidiomycota</taxon>
        <taxon>Agaricomycotina</taxon>
        <taxon>Agaricomycetes</taxon>
        <taxon>Agaricomycetidae</taxon>
        <taxon>Agaricales</taxon>
        <taxon>Marasmiineae</taxon>
        <taxon>Physalacriaceae</taxon>
        <taxon>Desarmillaria</taxon>
    </lineage>
</organism>
<protein>
    <submittedName>
        <fullName evidence="2">Uncharacterized protein</fullName>
    </submittedName>
</protein>
<sequence length="206" mass="22032">MFSPFILVLALASVVLGSPLWQRREAIRRNDVSLSNWGGLQSLSGFDDFNGVDNFSGSQNAQVVVVQEQQVVCQVQQIEVIQQKLVILQEMAKRIITEQICEVEVQTIVLEQFSSSISSFSSDLLRQSGRQVGFDSNVASKISQLTNSDGSLSSSDLGFSGRDVGNNTVVAAGSNWNDATSPTSVQSALTAAQSAAGFVTLPVQTA</sequence>
<evidence type="ECO:0000256" key="1">
    <source>
        <dbReference type="SAM" id="SignalP"/>
    </source>
</evidence>
<accession>A0AA39NQ86</accession>
<name>A0AA39NQ86_ARMTA</name>
<evidence type="ECO:0000313" key="3">
    <source>
        <dbReference type="Proteomes" id="UP001175211"/>
    </source>
</evidence>
<proteinExistence type="predicted"/>
<feature type="chain" id="PRO_5041470206" evidence="1">
    <location>
        <begin position="18"/>
        <end position="206"/>
    </location>
</feature>
<feature type="signal peptide" evidence="1">
    <location>
        <begin position="1"/>
        <end position="17"/>
    </location>
</feature>
<evidence type="ECO:0000313" key="2">
    <source>
        <dbReference type="EMBL" id="KAK0469791.1"/>
    </source>
</evidence>
<comment type="caution">
    <text evidence="2">The sequence shown here is derived from an EMBL/GenBank/DDBJ whole genome shotgun (WGS) entry which is preliminary data.</text>
</comment>
<dbReference type="RefSeq" id="XP_060339584.1">
    <property type="nucleotide sequence ID" value="XM_060476289.1"/>
</dbReference>
<gene>
    <name evidence="2" type="ORF">EV420DRAFT_1634211</name>
</gene>